<evidence type="ECO:0000313" key="2">
    <source>
        <dbReference type="EMBL" id="OGF37916.1"/>
    </source>
</evidence>
<gene>
    <name evidence="2" type="ORF">A2482_01785</name>
</gene>
<feature type="transmembrane region" description="Helical" evidence="1">
    <location>
        <begin position="34"/>
        <end position="60"/>
    </location>
</feature>
<proteinExistence type="predicted"/>
<evidence type="ECO:0000256" key="1">
    <source>
        <dbReference type="SAM" id="Phobius"/>
    </source>
</evidence>
<comment type="caution">
    <text evidence="2">The sequence shown here is derived from an EMBL/GenBank/DDBJ whole genome shotgun (WGS) entry which is preliminary data.</text>
</comment>
<name>A0A1F5TGP0_9BACT</name>
<evidence type="ECO:0000313" key="3">
    <source>
        <dbReference type="Proteomes" id="UP000178656"/>
    </source>
</evidence>
<keyword evidence="1" id="KW-0812">Transmembrane</keyword>
<protein>
    <submittedName>
        <fullName evidence="2">Uncharacterized protein</fullName>
    </submittedName>
</protein>
<accession>A0A1F5TGP0</accession>
<dbReference type="Proteomes" id="UP000178656">
    <property type="component" value="Unassembled WGS sequence"/>
</dbReference>
<dbReference type="AlphaFoldDB" id="A0A1F5TGP0"/>
<organism evidence="2 3">
    <name type="scientific">Candidatus Falkowbacteria bacterium RIFOXYC2_FULL_48_21</name>
    <dbReference type="NCBI Taxonomy" id="1798005"/>
    <lineage>
        <taxon>Bacteria</taxon>
        <taxon>Candidatus Falkowiibacteriota</taxon>
    </lineage>
</organism>
<keyword evidence="1" id="KW-0472">Membrane</keyword>
<sequence length="70" mass="7611">MNIVALICLVLFMVGVLCVAFVKPVIPWMANLIVKGGVCFFVVMAVLIVGTCGWVLWLFITLWPQIVSGG</sequence>
<dbReference type="EMBL" id="MFGM01000012">
    <property type="protein sequence ID" value="OGF37916.1"/>
    <property type="molecule type" value="Genomic_DNA"/>
</dbReference>
<keyword evidence="1" id="KW-1133">Transmembrane helix</keyword>
<reference evidence="2 3" key="1">
    <citation type="journal article" date="2016" name="Nat. Commun.">
        <title>Thousands of microbial genomes shed light on interconnected biogeochemical processes in an aquifer system.</title>
        <authorList>
            <person name="Anantharaman K."/>
            <person name="Brown C.T."/>
            <person name="Hug L.A."/>
            <person name="Sharon I."/>
            <person name="Castelle C.J."/>
            <person name="Probst A.J."/>
            <person name="Thomas B.C."/>
            <person name="Singh A."/>
            <person name="Wilkins M.J."/>
            <person name="Karaoz U."/>
            <person name="Brodie E.L."/>
            <person name="Williams K.H."/>
            <person name="Hubbard S.S."/>
            <person name="Banfield J.F."/>
        </authorList>
    </citation>
    <scope>NUCLEOTIDE SEQUENCE [LARGE SCALE GENOMIC DNA]</scope>
</reference>